<accession>A0A895XFU0</accession>
<dbReference type="Proteomes" id="UP000662939">
    <property type="component" value="Chromosome"/>
</dbReference>
<name>A0A895XFU0_9ACTN</name>
<gene>
    <name evidence="1" type="ORF">JQS30_10255</name>
</gene>
<evidence type="ECO:0000313" key="1">
    <source>
        <dbReference type="EMBL" id="QSB04194.1"/>
    </source>
</evidence>
<dbReference type="EMBL" id="CP070496">
    <property type="protein sequence ID" value="QSB04194.1"/>
    <property type="molecule type" value="Genomic_DNA"/>
</dbReference>
<proteinExistence type="predicted"/>
<dbReference type="KEGG" id="nav:JQS30_10255"/>
<sequence>MVPLFGSSKPAADCIIENLDLKPTSRMRKRFASGTMLIVVGTLVTI</sequence>
<reference evidence="1" key="1">
    <citation type="submission" date="2021-02" db="EMBL/GenBank/DDBJ databases">
        <title>Natronoglycomyces albus gen. nov., sp. nov, a haloalkaliphilic actinobacterium from a soda solonchak soil.</title>
        <authorList>
            <person name="Sorokin D.Y."/>
            <person name="Khijniak T.V."/>
            <person name="Zakharycheva A.P."/>
            <person name="Boueva O.V."/>
            <person name="Ariskina E.V."/>
            <person name="Hahnke R.L."/>
            <person name="Bunk B."/>
            <person name="Sproer C."/>
            <person name="Schumann P."/>
            <person name="Evtushenko L.I."/>
            <person name="Kublanov I.V."/>
        </authorList>
    </citation>
    <scope>NUCLEOTIDE SEQUENCE</scope>
    <source>
        <strain evidence="1">DSM 106290</strain>
    </source>
</reference>
<keyword evidence="2" id="KW-1185">Reference proteome</keyword>
<evidence type="ECO:0000313" key="2">
    <source>
        <dbReference type="Proteomes" id="UP000662939"/>
    </source>
</evidence>
<protein>
    <submittedName>
        <fullName evidence="1">Uncharacterized protein</fullName>
    </submittedName>
</protein>
<organism evidence="1 2">
    <name type="scientific">Natronoglycomyces albus</name>
    <dbReference type="NCBI Taxonomy" id="2811108"/>
    <lineage>
        <taxon>Bacteria</taxon>
        <taxon>Bacillati</taxon>
        <taxon>Actinomycetota</taxon>
        <taxon>Actinomycetes</taxon>
        <taxon>Glycomycetales</taxon>
        <taxon>Glycomycetaceae</taxon>
        <taxon>Natronoglycomyces</taxon>
    </lineage>
</organism>
<dbReference type="RefSeq" id="WP_213170194.1">
    <property type="nucleotide sequence ID" value="NZ_CP070496.1"/>
</dbReference>
<dbReference type="AlphaFoldDB" id="A0A895XFU0"/>